<organism evidence="4 5">
    <name type="scientific">Kalanchoe fedtschenkoi</name>
    <name type="common">Lavender scallops</name>
    <name type="synonym">South American air plant</name>
    <dbReference type="NCBI Taxonomy" id="63787"/>
    <lineage>
        <taxon>Eukaryota</taxon>
        <taxon>Viridiplantae</taxon>
        <taxon>Streptophyta</taxon>
        <taxon>Embryophyta</taxon>
        <taxon>Tracheophyta</taxon>
        <taxon>Spermatophyta</taxon>
        <taxon>Magnoliopsida</taxon>
        <taxon>eudicotyledons</taxon>
        <taxon>Gunneridae</taxon>
        <taxon>Pentapetalae</taxon>
        <taxon>Saxifragales</taxon>
        <taxon>Crassulaceae</taxon>
        <taxon>Kalanchoe</taxon>
    </lineage>
</organism>
<dbReference type="Pfam" id="PF07896">
    <property type="entry name" value="DUF1674"/>
    <property type="match status" value="1"/>
</dbReference>
<evidence type="ECO:0000256" key="2">
    <source>
        <dbReference type="ARBA" id="ARBA00022170"/>
    </source>
</evidence>
<evidence type="ECO:0000256" key="1">
    <source>
        <dbReference type="ARBA" id="ARBA00005701"/>
    </source>
</evidence>
<dbReference type="PANTHER" id="PTHR28524">
    <property type="entry name" value="SUCCINATE DEHYDROGENASE ASSEMBLY FACTOR 4, MITOCHONDRIAL"/>
    <property type="match status" value="1"/>
</dbReference>
<protein>
    <recommendedName>
        <fullName evidence="2">Succinate dehydrogenase assembly factor 4, mitochondrial</fullName>
    </recommendedName>
</protein>
<evidence type="ECO:0000256" key="3">
    <source>
        <dbReference type="SAM" id="MobiDB-lite"/>
    </source>
</evidence>
<dbReference type="Gramene" id="Kaladp0095s0593.1.v1.1">
    <property type="protein sequence ID" value="Kaladp0095s0593.1.v1.1.CDS.1"/>
    <property type="gene ID" value="Kaladp0095s0593.v1.1"/>
</dbReference>
<proteinExistence type="inferred from homology"/>
<keyword evidence="5" id="KW-1185">Reference proteome</keyword>
<evidence type="ECO:0000313" key="4">
    <source>
        <dbReference type="EnsemblPlants" id="Kaladp0095s0593.1.v1.1.CDS.1"/>
    </source>
</evidence>
<dbReference type="PANTHER" id="PTHR28524:SF3">
    <property type="entry name" value="SUCCINATE DEHYDROGENASE ASSEMBLY FACTOR 4, MITOCHONDRIAL"/>
    <property type="match status" value="1"/>
</dbReference>
<evidence type="ECO:0000313" key="5">
    <source>
        <dbReference type="Proteomes" id="UP000594263"/>
    </source>
</evidence>
<dbReference type="EnsemblPlants" id="Kaladp0095s0593.1.v1.1">
    <property type="protein sequence ID" value="Kaladp0095s0593.1.v1.1.CDS.1"/>
    <property type="gene ID" value="Kaladp0095s0593.v1.1"/>
</dbReference>
<dbReference type="GO" id="GO:0005739">
    <property type="term" value="C:mitochondrion"/>
    <property type="evidence" value="ECO:0007669"/>
    <property type="project" value="TreeGrafter"/>
</dbReference>
<comment type="similarity">
    <text evidence="1">Belongs to the SDHAF4 family.</text>
</comment>
<accession>A0A7N0V1A5</accession>
<feature type="region of interest" description="Disordered" evidence="3">
    <location>
        <begin position="24"/>
        <end position="109"/>
    </location>
</feature>
<dbReference type="Proteomes" id="UP000594263">
    <property type="component" value="Unplaced"/>
</dbReference>
<reference evidence="4" key="1">
    <citation type="submission" date="2021-01" db="UniProtKB">
        <authorList>
            <consortium name="EnsemblPlants"/>
        </authorList>
    </citation>
    <scope>IDENTIFICATION</scope>
</reference>
<sequence>MSRNLSRVLSAVASQPTRLWLAVPDRSTRQMISSSADNHHPPPDPKSGTRSSSEAVAVDDADVDGKRGEEAEEGDELDLNKETGEVGGPRGPEPTRYGGWEKNGRCYDF</sequence>
<dbReference type="GO" id="GO:0034553">
    <property type="term" value="P:mitochondrial respiratory chain complex II assembly"/>
    <property type="evidence" value="ECO:0007669"/>
    <property type="project" value="TreeGrafter"/>
</dbReference>
<dbReference type="OMA" id="GWEKNGR"/>
<dbReference type="AlphaFoldDB" id="A0A7N0V1A5"/>
<name>A0A7N0V1A5_KALFE</name>
<dbReference type="InterPro" id="IPR012875">
    <property type="entry name" value="SDHF4"/>
</dbReference>